<keyword evidence="3" id="KW-1185">Reference proteome</keyword>
<evidence type="ECO:0000313" key="3">
    <source>
        <dbReference type="Proteomes" id="UP000789706"/>
    </source>
</evidence>
<dbReference type="EMBL" id="CAJVPK010000610">
    <property type="protein sequence ID" value="CAG8531534.1"/>
    <property type="molecule type" value="Genomic_DNA"/>
</dbReference>
<comment type="caution">
    <text evidence="2">The sequence shown here is derived from an EMBL/GenBank/DDBJ whole genome shotgun (WGS) entry which is preliminary data.</text>
</comment>
<evidence type="ECO:0000313" key="2">
    <source>
        <dbReference type="EMBL" id="CAG8531534.1"/>
    </source>
</evidence>
<feature type="transmembrane region" description="Helical" evidence="1">
    <location>
        <begin position="116"/>
        <end position="136"/>
    </location>
</feature>
<reference evidence="2" key="1">
    <citation type="submission" date="2021-06" db="EMBL/GenBank/DDBJ databases">
        <authorList>
            <person name="Kallberg Y."/>
            <person name="Tangrot J."/>
            <person name="Rosling A."/>
        </authorList>
    </citation>
    <scope>NUCLEOTIDE SEQUENCE</scope>
    <source>
        <strain evidence="2">AZ414A</strain>
    </source>
</reference>
<keyword evidence="1" id="KW-1133">Transmembrane helix</keyword>
<name>A0A9N9AGD2_9GLOM</name>
<accession>A0A9N9AGD2</accession>
<sequence length="152" mass="16823">MADVNDPQLSLEVDRRIYADNINQIFNESFVSSSENNLTSSYDKIDKTELGVTCNLFKSLKPPDAQNESDSVDVFIGDNVANWKLPFPQSDGYGDVGAPKEVLTRIEEPALELADVSVVTLASVAFLFFSLGIGTLKTIKRMMMMGVNNFFK</sequence>
<keyword evidence="1" id="KW-0812">Transmembrane</keyword>
<dbReference type="OrthoDB" id="2344212at2759"/>
<dbReference type="AlphaFoldDB" id="A0A9N9AGD2"/>
<protein>
    <submittedName>
        <fullName evidence="2">634_t:CDS:1</fullName>
    </submittedName>
</protein>
<gene>
    <name evidence="2" type="ORF">DEBURN_LOCUS6164</name>
</gene>
<keyword evidence="1" id="KW-0472">Membrane</keyword>
<evidence type="ECO:0000256" key="1">
    <source>
        <dbReference type="SAM" id="Phobius"/>
    </source>
</evidence>
<organism evidence="2 3">
    <name type="scientific">Diversispora eburnea</name>
    <dbReference type="NCBI Taxonomy" id="1213867"/>
    <lineage>
        <taxon>Eukaryota</taxon>
        <taxon>Fungi</taxon>
        <taxon>Fungi incertae sedis</taxon>
        <taxon>Mucoromycota</taxon>
        <taxon>Glomeromycotina</taxon>
        <taxon>Glomeromycetes</taxon>
        <taxon>Diversisporales</taxon>
        <taxon>Diversisporaceae</taxon>
        <taxon>Diversispora</taxon>
    </lineage>
</organism>
<proteinExistence type="predicted"/>
<dbReference type="Proteomes" id="UP000789706">
    <property type="component" value="Unassembled WGS sequence"/>
</dbReference>